<evidence type="ECO:0000256" key="1">
    <source>
        <dbReference type="SAM" id="Phobius"/>
    </source>
</evidence>
<evidence type="ECO:0000313" key="3">
    <source>
        <dbReference type="Proteomes" id="UP000274920"/>
    </source>
</evidence>
<organism evidence="2 3">
    <name type="scientific">Schaedlerella arabinosiphila</name>
    <dbReference type="NCBI Taxonomy" id="2044587"/>
    <lineage>
        <taxon>Bacteria</taxon>
        <taxon>Bacillati</taxon>
        <taxon>Bacillota</taxon>
        <taxon>Clostridia</taxon>
        <taxon>Lachnospirales</taxon>
        <taxon>Lachnospiraceae</taxon>
        <taxon>Schaedlerella</taxon>
    </lineage>
</organism>
<feature type="transmembrane region" description="Helical" evidence="1">
    <location>
        <begin position="109"/>
        <end position="132"/>
    </location>
</feature>
<dbReference type="InterPro" id="IPR006938">
    <property type="entry name" value="DUF624"/>
</dbReference>
<name>A0A426DCN7_9FIRM</name>
<comment type="caution">
    <text evidence="2">The sequence shown here is derived from an EMBL/GenBank/DDBJ whole genome shotgun (WGS) entry which is preliminary data.</text>
</comment>
<keyword evidence="1" id="KW-0472">Membrane</keyword>
<dbReference type="EMBL" id="RHJS01000002">
    <property type="protein sequence ID" value="RRK30478.1"/>
    <property type="molecule type" value="Genomic_DNA"/>
</dbReference>
<dbReference type="Pfam" id="PF04854">
    <property type="entry name" value="DUF624"/>
    <property type="match status" value="1"/>
</dbReference>
<feature type="transmembrane region" description="Helical" evidence="1">
    <location>
        <begin position="20"/>
        <end position="53"/>
    </location>
</feature>
<protein>
    <submittedName>
        <fullName evidence="2">DUF624 domain-containing protein</fullName>
    </submittedName>
</protein>
<evidence type="ECO:0000313" key="2">
    <source>
        <dbReference type="EMBL" id="RRK30478.1"/>
    </source>
</evidence>
<proteinExistence type="predicted"/>
<keyword evidence="1" id="KW-1133">Transmembrane helix</keyword>
<feature type="transmembrane region" description="Helical" evidence="1">
    <location>
        <begin position="144"/>
        <end position="172"/>
    </location>
</feature>
<sequence length="211" mass="24202">MNSLFHYDGYLNRILTKLMYIVALNLLFLICSIPVITIGASCTAMYTVLFRFVRNDEPDILKTFFKAFRENLKKASCIWAAMLAAAGTLAVNYYALYHMDGGWTEALRVFFNFIFIIWVMLWVYIFPAAAYYKNSVLGYFQFSVRVAIANLPVTAAIILIQAVMLLAILFFAQYMQMAVILLTCCVFSLPAYFSTGFLVKIFERFEDDDLN</sequence>
<dbReference type="Proteomes" id="UP000274920">
    <property type="component" value="Unassembled WGS sequence"/>
</dbReference>
<dbReference type="AlphaFoldDB" id="A0A426DCN7"/>
<keyword evidence="3" id="KW-1185">Reference proteome</keyword>
<accession>A0A426DCN7</accession>
<gene>
    <name evidence="2" type="ORF">EBB54_03115</name>
</gene>
<feature type="transmembrane region" description="Helical" evidence="1">
    <location>
        <begin position="74"/>
        <end position="97"/>
    </location>
</feature>
<keyword evidence="1" id="KW-0812">Transmembrane</keyword>
<reference evidence="2" key="1">
    <citation type="submission" date="2018-10" db="EMBL/GenBank/DDBJ databases">
        <title>Schaedlerella arabinophila gen. nov. sp. nov., isolated from the mouse intestinal tract and comparative analysis with the genome of the closely related altered Schaedler flora strain ASF502.</title>
        <authorList>
            <person name="Miyake S."/>
            <person name="Soh M."/>
            <person name="Seedorf H."/>
        </authorList>
    </citation>
    <scope>NUCLEOTIDE SEQUENCE [LARGE SCALE GENOMIC DNA]</scope>
    <source>
        <strain evidence="2">DSM 106076</strain>
    </source>
</reference>
<feature type="transmembrane region" description="Helical" evidence="1">
    <location>
        <begin position="178"/>
        <end position="199"/>
    </location>
</feature>